<evidence type="ECO:0000313" key="1">
    <source>
        <dbReference type="EMBL" id="KAF0433336.1"/>
    </source>
</evidence>
<proteinExistence type="predicted"/>
<sequence>MDKHPAENNIYIIQFKSKLDHVANSENWGKLPMIRNQEIAIRICPLLSLGLWKIAYTPDSSITEVELGKFMGGKNLSNHLPLSPAQLFANGGDSQIVVRFFFKNSLYDQKLESLPFKYEIKAIKNELD</sequence>
<dbReference type="Proteomes" id="UP000439903">
    <property type="component" value="Unassembled WGS sequence"/>
</dbReference>
<name>A0A8H3XA70_GIGMA</name>
<dbReference type="EMBL" id="WTPW01001476">
    <property type="protein sequence ID" value="KAF0433336.1"/>
    <property type="molecule type" value="Genomic_DNA"/>
</dbReference>
<accession>A0A8H3XA70</accession>
<gene>
    <name evidence="1" type="ORF">F8M41_005089</name>
</gene>
<keyword evidence="2" id="KW-1185">Reference proteome</keyword>
<protein>
    <submittedName>
        <fullName evidence="1">Uncharacterized protein</fullName>
    </submittedName>
</protein>
<comment type="caution">
    <text evidence="1">The sequence shown here is derived from an EMBL/GenBank/DDBJ whole genome shotgun (WGS) entry which is preliminary data.</text>
</comment>
<reference evidence="1 2" key="1">
    <citation type="journal article" date="2019" name="Environ. Microbiol.">
        <title>At the nexus of three kingdoms: the genome of the mycorrhizal fungus Gigaspora margarita provides insights into plant, endobacterial and fungal interactions.</title>
        <authorList>
            <person name="Venice F."/>
            <person name="Ghignone S."/>
            <person name="Salvioli di Fossalunga A."/>
            <person name="Amselem J."/>
            <person name="Novero M."/>
            <person name="Xianan X."/>
            <person name="Sedzielewska Toro K."/>
            <person name="Morin E."/>
            <person name="Lipzen A."/>
            <person name="Grigoriev I.V."/>
            <person name="Henrissat B."/>
            <person name="Martin F.M."/>
            <person name="Bonfante P."/>
        </authorList>
    </citation>
    <scope>NUCLEOTIDE SEQUENCE [LARGE SCALE GENOMIC DNA]</scope>
    <source>
        <strain evidence="1 2">BEG34</strain>
    </source>
</reference>
<organism evidence="1 2">
    <name type="scientific">Gigaspora margarita</name>
    <dbReference type="NCBI Taxonomy" id="4874"/>
    <lineage>
        <taxon>Eukaryota</taxon>
        <taxon>Fungi</taxon>
        <taxon>Fungi incertae sedis</taxon>
        <taxon>Mucoromycota</taxon>
        <taxon>Glomeromycotina</taxon>
        <taxon>Glomeromycetes</taxon>
        <taxon>Diversisporales</taxon>
        <taxon>Gigasporaceae</taxon>
        <taxon>Gigaspora</taxon>
    </lineage>
</organism>
<evidence type="ECO:0000313" key="2">
    <source>
        <dbReference type="Proteomes" id="UP000439903"/>
    </source>
</evidence>
<dbReference type="AlphaFoldDB" id="A0A8H3XA70"/>